<name>A0A523WA41_UNCAE</name>
<dbReference type="SUPFAM" id="SSF52161">
    <property type="entry name" value="Ribosomal protein L13"/>
    <property type="match status" value="1"/>
</dbReference>
<dbReference type="CDD" id="cd00392">
    <property type="entry name" value="Ribosomal_L13"/>
    <property type="match status" value="1"/>
</dbReference>
<dbReference type="PANTHER" id="PTHR11545">
    <property type="entry name" value="RIBOSOMAL PROTEIN L13"/>
    <property type="match status" value="1"/>
</dbReference>
<evidence type="ECO:0000313" key="8">
    <source>
        <dbReference type="EMBL" id="TET63885.1"/>
    </source>
</evidence>
<sequence length="142" mass="16390">MKTYIPKPSEIERKWYLVNAEGKILGRLSSRIAQILSGKDKPTYTPHMDVGDFVVVINAEKVKVTGNKEEKKIYYWHSGYPGGLKERTYQELLDKKPQDIIRKAVRGMLPKSKLGRQMFQKLKVYAGPQHPHQAQKPEQLDL</sequence>
<dbReference type="GO" id="GO:0003735">
    <property type="term" value="F:structural constituent of ribosome"/>
    <property type="evidence" value="ECO:0007669"/>
    <property type="project" value="InterPro"/>
</dbReference>
<dbReference type="InterPro" id="IPR036899">
    <property type="entry name" value="Ribosomal_uL13_sf"/>
</dbReference>
<dbReference type="Gene3D" id="3.90.1180.10">
    <property type="entry name" value="Ribosomal protein L13"/>
    <property type="match status" value="1"/>
</dbReference>
<proteinExistence type="inferred from homology"/>
<dbReference type="InterPro" id="IPR005822">
    <property type="entry name" value="Ribosomal_uL13"/>
</dbReference>
<reference evidence="8 9" key="1">
    <citation type="submission" date="2019-03" db="EMBL/GenBank/DDBJ databases">
        <title>Metabolic potential of uncultured bacteria and archaea associated with petroleum seepage in deep-sea sediments.</title>
        <authorList>
            <person name="Dong X."/>
            <person name="Hubert C."/>
        </authorList>
    </citation>
    <scope>NUCLEOTIDE SEQUENCE [LARGE SCALE GENOMIC DNA]</scope>
    <source>
        <strain evidence="8">E29_bin52</strain>
    </source>
</reference>
<evidence type="ECO:0000256" key="3">
    <source>
        <dbReference type="ARBA" id="ARBA00023274"/>
    </source>
</evidence>
<comment type="subunit">
    <text evidence="5">Part of the 50S ribosomal subunit.</text>
</comment>
<protein>
    <recommendedName>
        <fullName evidence="4 5">Large ribosomal subunit protein uL13</fullName>
    </recommendedName>
</protein>
<dbReference type="AlphaFoldDB" id="A0A523WA41"/>
<dbReference type="PIRSF" id="PIRSF002181">
    <property type="entry name" value="Ribosomal_L13"/>
    <property type="match status" value="1"/>
</dbReference>
<dbReference type="FunFam" id="3.90.1180.10:FF:000001">
    <property type="entry name" value="50S ribosomal protein L13"/>
    <property type="match status" value="1"/>
</dbReference>
<dbReference type="NCBIfam" id="TIGR01066">
    <property type="entry name" value="rplM_bact"/>
    <property type="match status" value="1"/>
</dbReference>
<dbReference type="InterPro" id="IPR005823">
    <property type="entry name" value="Ribosomal_uL13_bac-type"/>
</dbReference>
<dbReference type="GO" id="GO:0006412">
    <property type="term" value="P:translation"/>
    <property type="evidence" value="ECO:0007669"/>
    <property type="project" value="UniProtKB-UniRule"/>
</dbReference>
<evidence type="ECO:0000313" key="9">
    <source>
        <dbReference type="Proteomes" id="UP000319130"/>
    </source>
</evidence>
<accession>A0A523WA41</accession>
<keyword evidence="3 5" id="KW-0687">Ribonucleoprotein</keyword>
<evidence type="ECO:0000256" key="5">
    <source>
        <dbReference type="HAMAP-Rule" id="MF_01366"/>
    </source>
</evidence>
<organism evidence="8 9">
    <name type="scientific">Aerophobetes bacterium</name>
    <dbReference type="NCBI Taxonomy" id="2030807"/>
    <lineage>
        <taxon>Bacteria</taxon>
        <taxon>Candidatus Aerophobota</taxon>
    </lineage>
</organism>
<dbReference type="GO" id="GO:0017148">
    <property type="term" value="P:negative regulation of translation"/>
    <property type="evidence" value="ECO:0007669"/>
    <property type="project" value="TreeGrafter"/>
</dbReference>
<dbReference type="GO" id="GO:0022625">
    <property type="term" value="C:cytosolic large ribosomal subunit"/>
    <property type="evidence" value="ECO:0007669"/>
    <property type="project" value="TreeGrafter"/>
</dbReference>
<evidence type="ECO:0000256" key="7">
    <source>
        <dbReference type="RuleBase" id="RU003878"/>
    </source>
</evidence>
<dbReference type="HAMAP" id="MF_01366">
    <property type="entry name" value="Ribosomal_uL13"/>
    <property type="match status" value="1"/>
</dbReference>
<gene>
    <name evidence="5 7 8" type="primary">rplM</name>
    <name evidence="8" type="ORF">E3J48_01935</name>
</gene>
<evidence type="ECO:0000256" key="4">
    <source>
        <dbReference type="ARBA" id="ARBA00035201"/>
    </source>
</evidence>
<dbReference type="Pfam" id="PF00572">
    <property type="entry name" value="Ribosomal_L13"/>
    <property type="match status" value="1"/>
</dbReference>
<dbReference type="InterPro" id="IPR023563">
    <property type="entry name" value="Ribosomal_uL13_CS"/>
</dbReference>
<evidence type="ECO:0000256" key="1">
    <source>
        <dbReference type="ARBA" id="ARBA00006227"/>
    </source>
</evidence>
<evidence type="ECO:0000256" key="2">
    <source>
        <dbReference type="ARBA" id="ARBA00022980"/>
    </source>
</evidence>
<evidence type="ECO:0000256" key="6">
    <source>
        <dbReference type="RuleBase" id="RU003877"/>
    </source>
</evidence>
<dbReference type="GO" id="GO:0003729">
    <property type="term" value="F:mRNA binding"/>
    <property type="evidence" value="ECO:0007669"/>
    <property type="project" value="UniProtKB-ARBA"/>
</dbReference>
<dbReference type="Proteomes" id="UP000319130">
    <property type="component" value="Unassembled WGS sequence"/>
</dbReference>
<keyword evidence="2 5" id="KW-0689">Ribosomal protein</keyword>
<dbReference type="PROSITE" id="PS00783">
    <property type="entry name" value="RIBOSOMAL_L13"/>
    <property type="match status" value="1"/>
</dbReference>
<comment type="function">
    <text evidence="5 7">This protein is one of the early assembly proteins of the 50S ribosomal subunit, although it is not seen to bind rRNA by itself. It is important during the early stages of 50S assembly.</text>
</comment>
<dbReference type="PANTHER" id="PTHR11545:SF2">
    <property type="entry name" value="LARGE RIBOSOMAL SUBUNIT PROTEIN UL13M"/>
    <property type="match status" value="1"/>
</dbReference>
<dbReference type="EMBL" id="SOIZ01000080">
    <property type="protein sequence ID" value="TET63885.1"/>
    <property type="molecule type" value="Genomic_DNA"/>
</dbReference>
<comment type="caution">
    <text evidence="8">The sequence shown here is derived from an EMBL/GenBank/DDBJ whole genome shotgun (WGS) entry which is preliminary data.</text>
</comment>
<comment type="similarity">
    <text evidence="1 5 6">Belongs to the universal ribosomal protein uL13 family.</text>
</comment>